<feature type="non-terminal residue" evidence="2">
    <location>
        <position position="73"/>
    </location>
</feature>
<dbReference type="Proteomes" id="UP001209229">
    <property type="component" value="Unassembled WGS sequence"/>
</dbReference>
<comment type="caution">
    <text evidence="2">The sequence shown here is derived from an EMBL/GenBank/DDBJ whole genome shotgun (WGS) entry which is preliminary data.</text>
</comment>
<organism evidence="2 3">
    <name type="scientific">Plebeiibacterium sediminum</name>
    <dbReference type="NCBI Taxonomy" id="2992112"/>
    <lineage>
        <taxon>Bacteria</taxon>
        <taxon>Pseudomonadati</taxon>
        <taxon>Bacteroidota</taxon>
        <taxon>Bacteroidia</taxon>
        <taxon>Marinilabiliales</taxon>
        <taxon>Marinilabiliaceae</taxon>
        <taxon>Plebeiibacterium</taxon>
    </lineage>
</organism>
<sequence>MKTKFILFFFGLINISFAFCQTTSRKDWIEDINYLKTELPKKWIFLIMLTPFPEAGSCDVFRMTFRRMLTPLS</sequence>
<evidence type="ECO:0000256" key="1">
    <source>
        <dbReference type="SAM" id="SignalP"/>
    </source>
</evidence>
<gene>
    <name evidence="2" type="ORF">OM075_23875</name>
</gene>
<protein>
    <submittedName>
        <fullName evidence="2">Uncharacterized protein</fullName>
    </submittedName>
</protein>
<evidence type="ECO:0000313" key="2">
    <source>
        <dbReference type="EMBL" id="MCW3789519.1"/>
    </source>
</evidence>
<dbReference type="AlphaFoldDB" id="A0AAE3M9Y6"/>
<name>A0AAE3M9Y6_9BACT</name>
<keyword evidence="1" id="KW-0732">Signal</keyword>
<proteinExistence type="predicted"/>
<evidence type="ECO:0000313" key="3">
    <source>
        <dbReference type="Proteomes" id="UP001209229"/>
    </source>
</evidence>
<dbReference type="RefSeq" id="WP_301193068.1">
    <property type="nucleotide sequence ID" value="NZ_JAPDPJ010000120.1"/>
</dbReference>
<feature type="chain" id="PRO_5041961002" evidence="1">
    <location>
        <begin position="21"/>
        <end position="73"/>
    </location>
</feature>
<feature type="signal peptide" evidence="1">
    <location>
        <begin position="1"/>
        <end position="20"/>
    </location>
</feature>
<dbReference type="EMBL" id="JAPDPJ010000120">
    <property type="protein sequence ID" value="MCW3789519.1"/>
    <property type="molecule type" value="Genomic_DNA"/>
</dbReference>
<keyword evidence="3" id="KW-1185">Reference proteome</keyword>
<accession>A0AAE3M9Y6</accession>
<reference evidence="2" key="1">
    <citation type="submission" date="2022-10" db="EMBL/GenBank/DDBJ databases">
        <authorList>
            <person name="Yu W.X."/>
        </authorList>
    </citation>
    <scope>NUCLEOTIDE SEQUENCE</scope>
    <source>
        <strain evidence="2">AAT</strain>
    </source>
</reference>